<dbReference type="EMBL" id="FRAH01000034">
    <property type="protein sequence ID" value="SHK58259.1"/>
    <property type="molecule type" value="Genomic_DNA"/>
</dbReference>
<name>A0A1M6TN01_9FIRM</name>
<evidence type="ECO:0000256" key="1">
    <source>
        <dbReference type="SAM" id="SignalP"/>
    </source>
</evidence>
<gene>
    <name evidence="2" type="ORF">SAMN02745138_01977</name>
</gene>
<feature type="chain" id="PRO_5038332557" evidence="1">
    <location>
        <begin position="20"/>
        <end position="57"/>
    </location>
</feature>
<dbReference type="RefSeq" id="WP_159432883.1">
    <property type="nucleotide sequence ID" value="NZ_FRAH01000034.1"/>
</dbReference>
<evidence type="ECO:0000313" key="3">
    <source>
        <dbReference type="Proteomes" id="UP000183975"/>
    </source>
</evidence>
<sequence>MNMKKLMIAAAVVFSLSFATGMTYSFQASNALENAPVAETTATEEPVALVSASTSIR</sequence>
<keyword evidence="3" id="KW-1185">Reference proteome</keyword>
<organism evidence="2 3">
    <name type="scientific">Anaerotignum lactatifermentans DSM 14214</name>
    <dbReference type="NCBI Taxonomy" id="1121323"/>
    <lineage>
        <taxon>Bacteria</taxon>
        <taxon>Bacillati</taxon>
        <taxon>Bacillota</taxon>
        <taxon>Clostridia</taxon>
        <taxon>Lachnospirales</taxon>
        <taxon>Anaerotignaceae</taxon>
        <taxon>Anaerotignum</taxon>
    </lineage>
</organism>
<reference evidence="2 3" key="1">
    <citation type="submission" date="2016-11" db="EMBL/GenBank/DDBJ databases">
        <authorList>
            <person name="Jaros S."/>
            <person name="Januszkiewicz K."/>
            <person name="Wedrychowicz H."/>
        </authorList>
    </citation>
    <scope>NUCLEOTIDE SEQUENCE [LARGE SCALE GENOMIC DNA]</scope>
    <source>
        <strain evidence="2 3">DSM 14214</strain>
    </source>
</reference>
<proteinExistence type="predicted"/>
<dbReference type="Proteomes" id="UP000183975">
    <property type="component" value="Unassembled WGS sequence"/>
</dbReference>
<accession>A0A1M6TN01</accession>
<feature type="signal peptide" evidence="1">
    <location>
        <begin position="1"/>
        <end position="19"/>
    </location>
</feature>
<keyword evidence="1" id="KW-0732">Signal</keyword>
<protein>
    <submittedName>
        <fullName evidence="2">Uncharacterized protein</fullName>
    </submittedName>
</protein>
<evidence type="ECO:0000313" key="2">
    <source>
        <dbReference type="EMBL" id="SHK58259.1"/>
    </source>
</evidence>
<dbReference type="AlphaFoldDB" id="A0A1M6TN01"/>